<protein>
    <submittedName>
        <fullName evidence="1">Uncharacterized protein</fullName>
    </submittedName>
</protein>
<evidence type="ECO:0000313" key="1">
    <source>
        <dbReference type="EMBL" id="KAI0043172.1"/>
    </source>
</evidence>
<proteinExistence type="predicted"/>
<dbReference type="EMBL" id="MU276030">
    <property type="protein sequence ID" value="KAI0043172.1"/>
    <property type="molecule type" value="Genomic_DNA"/>
</dbReference>
<evidence type="ECO:0000313" key="2">
    <source>
        <dbReference type="Proteomes" id="UP000814033"/>
    </source>
</evidence>
<accession>A0ACB8RGZ0</accession>
<sequence length="364" mass="39736">MPKIRSEKGPVCCPQCNKKLSRSSDLARHVRTQHPSVGQSKRYLCTVTGCDFGADQKSNFDTHSRAAHGIGELLHCDGCEKTFVDPAQLCRHRQAKHAAKPYHSKGYTPKKYRRPAATAVSDFDTPSSTASTSSFETPTTPINPPAPEFASKVEFPDWLSQVSEPSFDQSWMVDWDSPAFSAIPAANAPTPVPHVPCTLPPTTWAGVGLHTSLNSYVPQPLEPVFTYDRACQVAPDPLETDFDGLIRAADAVAYEPRFLSTVDDILVGLGLEPSVADKSASSPAIDAAYSYPTELAPPAPFQDPMFSEAPPAPFQDPMFSEARMPVDTPMSFDNPAPFYYDFRDVQTSLSPYSMDTNAALFPLQ</sequence>
<comment type="caution">
    <text evidence="1">The sequence shown here is derived from an EMBL/GenBank/DDBJ whole genome shotgun (WGS) entry which is preliminary data.</text>
</comment>
<gene>
    <name evidence="1" type="ORF">FA95DRAFT_440258</name>
</gene>
<name>A0ACB8RGZ0_9AGAM</name>
<organism evidence="1 2">
    <name type="scientific">Auriscalpium vulgare</name>
    <dbReference type="NCBI Taxonomy" id="40419"/>
    <lineage>
        <taxon>Eukaryota</taxon>
        <taxon>Fungi</taxon>
        <taxon>Dikarya</taxon>
        <taxon>Basidiomycota</taxon>
        <taxon>Agaricomycotina</taxon>
        <taxon>Agaricomycetes</taxon>
        <taxon>Russulales</taxon>
        <taxon>Auriscalpiaceae</taxon>
        <taxon>Auriscalpium</taxon>
    </lineage>
</organism>
<keyword evidence="2" id="KW-1185">Reference proteome</keyword>
<dbReference type="Proteomes" id="UP000814033">
    <property type="component" value="Unassembled WGS sequence"/>
</dbReference>
<reference evidence="1" key="1">
    <citation type="submission" date="2021-02" db="EMBL/GenBank/DDBJ databases">
        <authorList>
            <consortium name="DOE Joint Genome Institute"/>
            <person name="Ahrendt S."/>
            <person name="Looney B.P."/>
            <person name="Miyauchi S."/>
            <person name="Morin E."/>
            <person name="Drula E."/>
            <person name="Courty P.E."/>
            <person name="Chicoki N."/>
            <person name="Fauchery L."/>
            <person name="Kohler A."/>
            <person name="Kuo A."/>
            <person name="Labutti K."/>
            <person name="Pangilinan J."/>
            <person name="Lipzen A."/>
            <person name="Riley R."/>
            <person name="Andreopoulos W."/>
            <person name="He G."/>
            <person name="Johnson J."/>
            <person name="Barry K.W."/>
            <person name="Grigoriev I.V."/>
            <person name="Nagy L."/>
            <person name="Hibbett D."/>
            <person name="Henrissat B."/>
            <person name="Matheny P.B."/>
            <person name="Labbe J."/>
            <person name="Martin F."/>
        </authorList>
    </citation>
    <scope>NUCLEOTIDE SEQUENCE</scope>
    <source>
        <strain evidence="1">FP105234-sp</strain>
    </source>
</reference>
<reference evidence="1" key="2">
    <citation type="journal article" date="2022" name="New Phytol.">
        <title>Evolutionary transition to the ectomycorrhizal habit in the genomes of a hyperdiverse lineage of mushroom-forming fungi.</title>
        <authorList>
            <person name="Looney B."/>
            <person name="Miyauchi S."/>
            <person name="Morin E."/>
            <person name="Drula E."/>
            <person name="Courty P.E."/>
            <person name="Kohler A."/>
            <person name="Kuo A."/>
            <person name="LaButti K."/>
            <person name="Pangilinan J."/>
            <person name="Lipzen A."/>
            <person name="Riley R."/>
            <person name="Andreopoulos W."/>
            <person name="He G."/>
            <person name="Johnson J."/>
            <person name="Nolan M."/>
            <person name="Tritt A."/>
            <person name="Barry K.W."/>
            <person name="Grigoriev I.V."/>
            <person name="Nagy L.G."/>
            <person name="Hibbett D."/>
            <person name="Henrissat B."/>
            <person name="Matheny P.B."/>
            <person name="Labbe J."/>
            <person name="Martin F.M."/>
        </authorList>
    </citation>
    <scope>NUCLEOTIDE SEQUENCE</scope>
    <source>
        <strain evidence="1">FP105234-sp</strain>
    </source>
</reference>